<reference evidence="1 2" key="1">
    <citation type="submission" date="2020-01" db="EMBL/GenBank/DDBJ databases">
        <authorList>
            <person name="Deng T."/>
        </authorList>
    </citation>
    <scope>NUCLEOTIDE SEQUENCE [LARGE SCALE GENOMIC DNA]</scope>
    <source>
        <strain evidence="1 2">5221</strain>
    </source>
</reference>
<dbReference type="InterPro" id="IPR029069">
    <property type="entry name" value="HotDog_dom_sf"/>
</dbReference>
<evidence type="ECO:0000313" key="1">
    <source>
        <dbReference type="EMBL" id="MYM19037.1"/>
    </source>
</evidence>
<dbReference type="Gene3D" id="3.10.129.10">
    <property type="entry name" value="Hotdog Thioesterase"/>
    <property type="match status" value="1"/>
</dbReference>
<dbReference type="PANTHER" id="PTHR31793:SF2">
    <property type="entry name" value="BLR1345 PROTEIN"/>
    <property type="match status" value="1"/>
</dbReference>
<dbReference type="SUPFAM" id="SSF54637">
    <property type="entry name" value="Thioesterase/thiol ester dehydrase-isomerase"/>
    <property type="match status" value="1"/>
</dbReference>
<organism evidence="1 2">
    <name type="scientific">Brevibacterium rongguiense</name>
    <dbReference type="NCBI Taxonomy" id="2695267"/>
    <lineage>
        <taxon>Bacteria</taxon>
        <taxon>Bacillati</taxon>
        <taxon>Actinomycetota</taxon>
        <taxon>Actinomycetes</taxon>
        <taxon>Micrococcales</taxon>
        <taxon>Brevibacteriaceae</taxon>
        <taxon>Brevibacterium</taxon>
    </lineage>
</organism>
<gene>
    <name evidence="1" type="ORF">GSY69_03365</name>
</gene>
<dbReference type="Pfam" id="PF13279">
    <property type="entry name" value="4HBT_2"/>
    <property type="match status" value="1"/>
</dbReference>
<sequence>MPASPVPAFAQVAELPILVDRAVPDEWIDVNGHMNIAHYLDVSSDAVTAFMNDLGLAQSYRDERGLGVFTAEQHLSYYSELHAGQRLTAHVRLVGVSSKAIHLLAFVLDPAHDRLAMVFETVLVHVDLRARSAAPVPADLRERLDASAAEHAGLAWEPPLCGVMGVRG</sequence>
<dbReference type="CDD" id="cd00586">
    <property type="entry name" value="4HBT"/>
    <property type="match status" value="1"/>
</dbReference>
<protein>
    <submittedName>
        <fullName evidence="1">Thioesterase</fullName>
    </submittedName>
</protein>
<comment type="caution">
    <text evidence="1">The sequence shown here is derived from an EMBL/GenBank/DDBJ whole genome shotgun (WGS) entry which is preliminary data.</text>
</comment>
<accession>A0A6N9H4P8</accession>
<dbReference type="InterPro" id="IPR050563">
    <property type="entry name" value="4-hydroxybenzoyl-CoA_TE"/>
</dbReference>
<dbReference type="PANTHER" id="PTHR31793">
    <property type="entry name" value="4-HYDROXYBENZOYL-COA THIOESTERASE FAMILY MEMBER"/>
    <property type="match status" value="1"/>
</dbReference>
<dbReference type="AlphaFoldDB" id="A0A6N9H4P8"/>
<evidence type="ECO:0000313" key="2">
    <source>
        <dbReference type="Proteomes" id="UP000469215"/>
    </source>
</evidence>
<dbReference type="GO" id="GO:0047617">
    <property type="term" value="F:fatty acyl-CoA hydrolase activity"/>
    <property type="evidence" value="ECO:0007669"/>
    <property type="project" value="TreeGrafter"/>
</dbReference>
<keyword evidence="2" id="KW-1185">Reference proteome</keyword>
<name>A0A6N9H4P8_9MICO</name>
<dbReference type="Proteomes" id="UP000469215">
    <property type="component" value="Unassembled WGS sequence"/>
</dbReference>
<dbReference type="RefSeq" id="WP_160952472.1">
    <property type="nucleotide sequence ID" value="NZ_WWEQ01000008.1"/>
</dbReference>
<proteinExistence type="predicted"/>
<dbReference type="EMBL" id="WWEQ01000008">
    <property type="protein sequence ID" value="MYM19037.1"/>
    <property type="molecule type" value="Genomic_DNA"/>
</dbReference>